<dbReference type="Proteomes" id="UP001152523">
    <property type="component" value="Unassembled WGS sequence"/>
</dbReference>
<dbReference type="InterPro" id="IPR012337">
    <property type="entry name" value="RNaseH-like_sf"/>
</dbReference>
<feature type="domain" description="HAT C-terminal dimerisation" evidence="1">
    <location>
        <begin position="263"/>
        <end position="328"/>
    </location>
</feature>
<protein>
    <recommendedName>
        <fullName evidence="1">HAT C-terminal dimerisation domain-containing protein</fullName>
    </recommendedName>
</protein>
<dbReference type="InterPro" id="IPR008906">
    <property type="entry name" value="HATC_C_dom"/>
</dbReference>
<reference evidence="2" key="1">
    <citation type="submission" date="2022-07" db="EMBL/GenBank/DDBJ databases">
        <authorList>
            <person name="Macas J."/>
            <person name="Novak P."/>
            <person name="Neumann P."/>
        </authorList>
    </citation>
    <scope>NUCLEOTIDE SEQUENCE</scope>
</reference>
<accession>A0AAV0DGM0</accession>
<comment type="caution">
    <text evidence="2">The sequence shown here is derived from an EMBL/GenBank/DDBJ whole genome shotgun (WGS) entry which is preliminary data.</text>
</comment>
<dbReference type="GO" id="GO:0046983">
    <property type="term" value="F:protein dimerization activity"/>
    <property type="evidence" value="ECO:0007669"/>
    <property type="project" value="InterPro"/>
</dbReference>
<name>A0AAV0DGM0_9ASTE</name>
<organism evidence="2 3">
    <name type="scientific">Cuscuta epithymum</name>
    <dbReference type="NCBI Taxonomy" id="186058"/>
    <lineage>
        <taxon>Eukaryota</taxon>
        <taxon>Viridiplantae</taxon>
        <taxon>Streptophyta</taxon>
        <taxon>Embryophyta</taxon>
        <taxon>Tracheophyta</taxon>
        <taxon>Spermatophyta</taxon>
        <taxon>Magnoliopsida</taxon>
        <taxon>eudicotyledons</taxon>
        <taxon>Gunneridae</taxon>
        <taxon>Pentapetalae</taxon>
        <taxon>asterids</taxon>
        <taxon>lamiids</taxon>
        <taxon>Solanales</taxon>
        <taxon>Convolvulaceae</taxon>
        <taxon>Cuscuteae</taxon>
        <taxon>Cuscuta</taxon>
        <taxon>Cuscuta subgen. Cuscuta</taxon>
    </lineage>
</organism>
<evidence type="ECO:0000313" key="3">
    <source>
        <dbReference type="Proteomes" id="UP001152523"/>
    </source>
</evidence>
<sequence length="410" mass="46733">MLVGKYPTMYKTKCAAHGIQLLFKDIYKDLEWVRSAVDDAKSIQSFMYRHQIITGLMRDATNGRELKKPCATRFASNFIVLQSVLEVENALRLFVASPIWRGLEYTKSSEGKRVTCIIQDPDFWTRAKEVIDVLEPLVRILRLVDGDGSTSGYLYQAMEMAKESIDFKSALNEGKYGRIKLLLQKRRNENILHPIHAAAAFLNPAYMLSDSFKENWEMKQGTSYIYDNLVSVAEKESFLEQVQLYRMSYAPLFSSSAKAMLKTYHPRIWWDVCGDVLPVLQKYAIHILSQPCSSSSCERNWSAFEAAQTKKRNRLTPQMLGTLVYVRMNSMMIEKFQSNEVADMKPIDLTSLKDWPDYGEEVEPICSGALTMEEASIIDSMEGPDNLDSICLTIDDGDGDEDDEFNLDAI</sequence>
<proteinExistence type="predicted"/>
<evidence type="ECO:0000313" key="2">
    <source>
        <dbReference type="EMBL" id="CAH9099213.1"/>
    </source>
</evidence>
<dbReference type="PANTHER" id="PTHR32166:SF63">
    <property type="entry name" value="HAT TRANSPOSON SUPERFAMILY PROTEIN"/>
    <property type="match status" value="1"/>
</dbReference>
<evidence type="ECO:0000259" key="1">
    <source>
        <dbReference type="Pfam" id="PF05699"/>
    </source>
</evidence>
<dbReference type="PANTHER" id="PTHR32166">
    <property type="entry name" value="OSJNBA0013A04.12 PROTEIN"/>
    <property type="match status" value="1"/>
</dbReference>
<dbReference type="SUPFAM" id="SSF53098">
    <property type="entry name" value="Ribonuclease H-like"/>
    <property type="match status" value="1"/>
</dbReference>
<dbReference type="Pfam" id="PF05699">
    <property type="entry name" value="Dimer_Tnp_hAT"/>
    <property type="match status" value="1"/>
</dbReference>
<dbReference type="EMBL" id="CAMAPF010000104">
    <property type="protein sequence ID" value="CAH9099213.1"/>
    <property type="molecule type" value="Genomic_DNA"/>
</dbReference>
<keyword evidence="3" id="KW-1185">Reference proteome</keyword>
<gene>
    <name evidence="2" type="ORF">CEPIT_LOCUS14851</name>
</gene>
<dbReference type="AlphaFoldDB" id="A0AAV0DGM0"/>